<dbReference type="EMBL" id="BPWL01000001">
    <property type="protein sequence ID" value="GJJ06075.1"/>
    <property type="molecule type" value="Genomic_DNA"/>
</dbReference>
<proteinExistence type="predicted"/>
<reference evidence="1" key="1">
    <citation type="submission" date="2021-10" db="EMBL/GenBank/DDBJ databases">
        <title>De novo Genome Assembly of Clathrus columnatus (Basidiomycota, Fungi) Using Illumina and Nanopore Sequence Data.</title>
        <authorList>
            <person name="Ogiso-Tanaka E."/>
            <person name="Itagaki H."/>
            <person name="Hosoya T."/>
            <person name="Hosaka K."/>
        </authorList>
    </citation>
    <scope>NUCLEOTIDE SEQUENCE</scope>
    <source>
        <strain evidence="1">MO-923</strain>
    </source>
</reference>
<evidence type="ECO:0000313" key="1">
    <source>
        <dbReference type="EMBL" id="GJJ06075.1"/>
    </source>
</evidence>
<protein>
    <submittedName>
        <fullName evidence="1">Uncharacterized protein</fullName>
    </submittedName>
</protein>
<gene>
    <name evidence="1" type="ORF">Clacol_000264</name>
</gene>
<accession>A0AAV4ZWV6</accession>
<keyword evidence="2" id="KW-1185">Reference proteome</keyword>
<comment type="caution">
    <text evidence="1">The sequence shown here is derived from an EMBL/GenBank/DDBJ whole genome shotgun (WGS) entry which is preliminary data.</text>
</comment>
<evidence type="ECO:0000313" key="2">
    <source>
        <dbReference type="Proteomes" id="UP001050691"/>
    </source>
</evidence>
<sequence length="176" mass="19635">MPNYRRYQEALISAGRGTPLWEHSAENDCKPIRIGDIGYLRFGLFIRIFNATLPSGDLDNEFGEPSGYTPLTSIAVRCTEKDGAIVVSESDVESEDVVQSDVFTDYISQHAHSWADFIDNIGRDVALHQLIFVTGPYTHLTPPQLVILTMVYGGRQRPQQAEIVSSSGDLNFWIVT</sequence>
<dbReference type="Proteomes" id="UP001050691">
    <property type="component" value="Unassembled WGS sequence"/>
</dbReference>
<dbReference type="AlphaFoldDB" id="A0AAV4ZWV6"/>
<organism evidence="1 2">
    <name type="scientific">Clathrus columnatus</name>
    <dbReference type="NCBI Taxonomy" id="1419009"/>
    <lineage>
        <taxon>Eukaryota</taxon>
        <taxon>Fungi</taxon>
        <taxon>Dikarya</taxon>
        <taxon>Basidiomycota</taxon>
        <taxon>Agaricomycotina</taxon>
        <taxon>Agaricomycetes</taxon>
        <taxon>Phallomycetidae</taxon>
        <taxon>Phallales</taxon>
        <taxon>Clathraceae</taxon>
        <taxon>Clathrus</taxon>
    </lineage>
</organism>
<name>A0AAV4ZWV6_9AGAM</name>